<dbReference type="PANTHER" id="PTHR42695:SF5">
    <property type="entry name" value="GLUTAMINE AMIDOTRANSFERASE YLR126C-RELATED"/>
    <property type="match status" value="1"/>
</dbReference>
<dbReference type="AlphaFoldDB" id="A0A177WIX5"/>
<dbReference type="GO" id="GO:0005634">
    <property type="term" value="C:nucleus"/>
    <property type="evidence" value="ECO:0007669"/>
    <property type="project" value="TreeGrafter"/>
</dbReference>
<dbReference type="eggNOG" id="KOG3179">
    <property type="taxonomic scope" value="Eukaryota"/>
</dbReference>
<name>A0A177WIX5_BATDL</name>
<dbReference type="SUPFAM" id="SSF52317">
    <property type="entry name" value="Class I glutamine amidotransferase-like"/>
    <property type="match status" value="1"/>
</dbReference>
<dbReference type="Gene3D" id="3.40.50.880">
    <property type="match status" value="1"/>
</dbReference>
<reference evidence="2 3" key="2">
    <citation type="submission" date="2016-05" db="EMBL/GenBank/DDBJ databases">
        <title>Lineage-specific infection strategies underlie the spectrum of fungal disease in amphibians.</title>
        <authorList>
            <person name="Cuomo C.A."/>
            <person name="Farrer R.A."/>
            <person name="James T."/>
            <person name="Longcore J."/>
            <person name="Birren B."/>
        </authorList>
    </citation>
    <scope>NUCLEOTIDE SEQUENCE [LARGE SCALE GENOMIC DNA]</scope>
    <source>
        <strain evidence="2 3">JEL423</strain>
    </source>
</reference>
<evidence type="ECO:0000259" key="1">
    <source>
        <dbReference type="Pfam" id="PF00117"/>
    </source>
</evidence>
<dbReference type="InterPro" id="IPR044992">
    <property type="entry name" value="ChyE-like"/>
</dbReference>
<sequence>MQCSQKTNSLQIAVLVCDHLLPEIQTQFGDYPALIGNLLVDAGKSLGLVVKCDSFYVIDGQYPAAPQEYDAVVLSGSKYSAYDQLDWINRLKQFVRDTDALQTKIIGICFGHQIIAEALGGQVSKNPLGWEVGFTRIRLSQEDTAAQLGLQSGVLELCLQSMHQDHVTVVPKGFTVLASTDISNVQIMSKGYSCLSLQAHPEFCSGIVRHLINVRTASGVFEKNAAKKWLDVVDNQTDGTLFAASILWFIRQPSL</sequence>
<dbReference type="VEuPathDB" id="FungiDB:BDEG_23564"/>
<reference evidence="2 3" key="1">
    <citation type="submission" date="2006-10" db="EMBL/GenBank/DDBJ databases">
        <title>The Genome Sequence of Batrachochytrium dendrobatidis JEL423.</title>
        <authorList>
            <consortium name="The Broad Institute Genome Sequencing Platform"/>
            <person name="Birren B."/>
            <person name="Lander E."/>
            <person name="Galagan J."/>
            <person name="Cuomo C."/>
            <person name="Devon K."/>
            <person name="Jaffe D."/>
            <person name="Butler J."/>
            <person name="Alvarez P."/>
            <person name="Gnerre S."/>
            <person name="Grabherr M."/>
            <person name="Kleber M."/>
            <person name="Mauceli E."/>
            <person name="Brockman W."/>
            <person name="Young S."/>
            <person name="LaButti K."/>
            <person name="Sykes S."/>
            <person name="DeCaprio D."/>
            <person name="Crawford M."/>
            <person name="Koehrsen M."/>
            <person name="Engels R."/>
            <person name="Montgomery P."/>
            <person name="Pearson M."/>
            <person name="Howarth C."/>
            <person name="Larson L."/>
            <person name="White J."/>
            <person name="O'Leary S."/>
            <person name="Kodira C."/>
            <person name="Zeng Q."/>
            <person name="Yandava C."/>
            <person name="Alvarado L."/>
            <person name="Longcore J."/>
            <person name="James T."/>
        </authorList>
    </citation>
    <scope>NUCLEOTIDE SEQUENCE [LARGE SCALE GENOMIC DNA]</scope>
    <source>
        <strain evidence="2 3">JEL423</strain>
    </source>
</reference>
<feature type="domain" description="Glutamine amidotransferase" evidence="1">
    <location>
        <begin position="38"/>
        <end position="206"/>
    </location>
</feature>
<dbReference type="InterPro" id="IPR029062">
    <property type="entry name" value="Class_I_gatase-like"/>
</dbReference>
<dbReference type="PANTHER" id="PTHR42695">
    <property type="entry name" value="GLUTAMINE AMIDOTRANSFERASE YLR126C-RELATED"/>
    <property type="match status" value="1"/>
</dbReference>
<organism evidence="2 3">
    <name type="scientific">Batrachochytrium dendrobatidis (strain JEL423)</name>
    <dbReference type="NCBI Taxonomy" id="403673"/>
    <lineage>
        <taxon>Eukaryota</taxon>
        <taxon>Fungi</taxon>
        <taxon>Fungi incertae sedis</taxon>
        <taxon>Chytridiomycota</taxon>
        <taxon>Chytridiomycota incertae sedis</taxon>
        <taxon>Chytridiomycetes</taxon>
        <taxon>Rhizophydiales</taxon>
        <taxon>Rhizophydiales incertae sedis</taxon>
        <taxon>Batrachochytrium</taxon>
    </lineage>
</organism>
<dbReference type="Proteomes" id="UP000077115">
    <property type="component" value="Unassembled WGS sequence"/>
</dbReference>
<dbReference type="FunFam" id="3.40.50.880:FF:000112">
    <property type="entry name" value="Class I glutamine amidotransferase-like protein"/>
    <property type="match status" value="1"/>
</dbReference>
<dbReference type="PROSITE" id="PS51273">
    <property type="entry name" value="GATASE_TYPE_1"/>
    <property type="match status" value="1"/>
</dbReference>
<dbReference type="GO" id="GO:0005829">
    <property type="term" value="C:cytosol"/>
    <property type="evidence" value="ECO:0007669"/>
    <property type="project" value="TreeGrafter"/>
</dbReference>
<dbReference type="EMBL" id="DS022303">
    <property type="protein sequence ID" value="OAJ39736.1"/>
    <property type="molecule type" value="Genomic_DNA"/>
</dbReference>
<dbReference type="InterPro" id="IPR017926">
    <property type="entry name" value="GATASE"/>
</dbReference>
<evidence type="ECO:0000313" key="2">
    <source>
        <dbReference type="EMBL" id="OAJ39736.1"/>
    </source>
</evidence>
<gene>
    <name evidence="2" type="ORF">BDEG_23564</name>
</gene>
<dbReference type="Pfam" id="PF00117">
    <property type="entry name" value="GATase"/>
    <property type="match status" value="1"/>
</dbReference>
<proteinExistence type="predicted"/>
<evidence type="ECO:0000313" key="3">
    <source>
        <dbReference type="Proteomes" id="UP000077115"/>
    </source>
</evidence>
<dbReference type="CDD" id="cd01741">
    <property type="entry name" value="GATase1_1"/>
    <property type="match status" value="1"/>
</dbReference>
<accession>A0A177WIX5</accession>
<dbReference type="OrthoDB" id="92161at2759"/>
<dbReference type="STRING" id="403673.A0A177WIX5"/>
<protein>
    <recommendedName>
        <fullName evidence="1">Glutamine amidotransferase domain-containing protein</fullName>
    </recommendedName>
</protein>